<keyword evidence="2" id="KW-0808">Transferase</keyword>
<organism evidence="2 3">
    <name type="scientific">Fusibacter bizertensis</name>
    <dbReference type="NCBI Taxonomy" id="1488331"/>
    <lineage>
        <taxon>Bacteria</taxon>
        <taxon>Bacillati</taxon>
        <taxon>Bacillota</taxon>
        <taxon>Clostridia</taxon>
        <taxon>Eubacteriales</taxon>
        <taxon>Eubacteriales Family XII. Incertae Sedis</taxon>
        <taxon>Fusibacter</taxon>
    </lineage>
</organism>
<evidence type="ECO:0000313" key="3">
    <source>
        <dbReference type="Proteomes" id="UP001158045"/>
    </source>
</evidence>
<evidence type="ECO:0000259" key="1">
    <source>
        <dbReference type="PROSITE" id="PS51186"/>
    </source>
</evidence>
<proteinExistence type="predicted"/>
<dbReference type="Proteomes" id="UP001158045">
    <property type="component" value="Unassembled WGS sequence"/>
</dbReference>
<dbReference type="RefSeq" id="WP_281095630.1">
    <property type="nucleotide sequence ID" value="NZ_JARYZI010000016.1"/>
</dbReference>
<reference evidence="2 3" key="1">
    <citation type="submission" date="2023-04" db="EMBL/GenBank/DDBJ databases">
        <title>Fusibacter bizertensis strain WBS, isolated from littoral bottom sediments of the Arctic seas - biochemical and genomic analysis.</title>
        <authorList>
            <person name="Brioukhanov A.L."/>
        </authorList>
    </citation>
    <scope>NUCLEOTIDE SEQUENCE [LARGE SCALE GENOMIC DNA]</scope>
    <source>
        <strain evidence="2 3">WBS</strain>
    </source>
</reference>
<dbReference type="EC" id="2.-.-.-" evidence="2"/>
<dbReference type="PANTHER" id="PTHR43792">
    <property type="entry name" value="GNAT FAMILY, PUTATIVE (AFU_ORTHOLOGUE AFUA_3G00765)-RELATED-RELATED"/>
    <property type="match status" value="1"/>
</dbReference>
<dbReference type="SUPFAM" id="SSF55729">
    <property type="entry name" value="Acyl-CoA N-acyltransferases (Nat)"/>
    <property type="match status" value="1"/>
</dbReference>
<dbReference type="EMBL" id="JARYZI010000016">
    <property type="protein sequence ID" value="MDH8679733.1"/>
    <property type="molecule type" value="Genomic_DNA"/>
</dbReference>
<accession>A0ABT6NH20</accession>
<dbReference type="GO" id="GO:0016740">
    <property type="term" value="F:transferase activity"/>
    <property type="evidence" value="ECO:0007669"/>
    <property type="project" value="UniProtKB-KW"/>
</dbReference>
<protein>
    <submittedName>
        <fullName evidence="2">GNAT family protein</fullName>
        <ecNumber evidence="2">2.-.-.-</ecNumber>
    </submittedName>
</protein>
<dbReference type="Pfam" id="PF13302">
    <property type="entry name" value="Acetyltransf_3"/>
    <property type="match status" value="1"/>
</dbReference>
<gene>
    <name evidence="2" type="ORF">QE109_16360</name>
</gene>
<comment type="caution">
    <text evidence="2">The sequence shown here is derived from an EMBL/GenBank/DDBJ whole genome shotgun (WGS) entry which is preliminary data.</text>
</comment>
<keyword evidence="3" id="KW-1185">Reference proteome</keyword>
<dbReference type="InterPro" id="IPR051531">
    <property type="entry name" value="N-acetyltransferase"/>
</dbReference>
<dbReference type="InterPro" id="IPR016181">
    <property type="entry name" value="Acyl_CoA_acyltransferase"/>
</dbReference>
<dbReference type="InterPro" id="IPR000182">
    <property type="entry name" value="GNAT_dom"/>
</dbReference>
<evidence type="ECO:0000313" key="2">
    <source>
        <dbReference type="EMBL" id="MDH8679733.1"/>
    </source>
</evidence>
<sequence length="190" mass="22498">MNFDKLFTDYPYLESEELLLKKIEHADIDDFFELCSDDELFKYKPGKAKSNKETVDNMIEHYERDFNKKKTIFLGIYLKNENSKLIGLGEIFDFDKKVDIVTFGYTINKQYWGKGFATKYTRMILEFLINEVEVNRIQAFVLPENIKSQKVLEKCGFVKEGTIRQGQFWKDKGIVDLIMYSILKKEYINS</sequence>
<name>A0ABT6NH20_9FIRM</name>
<dbReference type="PROSITE" id="PS51186">
    <property type="entry name" value="GNAT"/>
    <property type="match status" value="1"/>
</dbReference>
<feature type="domain" description="N-acetyltransferase" evidence="1">
    <location>
        <begin position="18"/>
        <end position="184"/>
    </location>
</feature>
<dbReference type="Gene3D" id="3.40.630.30">
    <property type="match status" value="1"/>
</dbReference>